<sequence length="218" mass="24039">MLTLVGQVERSKSGACQNPKLATWLLYINIYPFDLSQMNSKAKLLTFGIVTLALSSLTVSTVVAQAKLTNKSKLFINGIGEVRVGMTVSQAAKAARTKLAGDSPNSSCYYVKPQNEPKNLSFMVTKGRISRVDVRQNTQITTLKGAKIGDTEAQIKSLYPGQIKVTPHKYVQGGHYLTFIPKDRANQNYRVVFETDGKRITQFRSGKLPEVEFVEGCS</sequence>
<keyword evidence="1" id="KW-0472">Membrane</keyword>
<evidence type="ECO:0000256" key="1">
    <source>
        <dbReference type="SAM" id="Phobius"/>
    </source>
</evidence>
<feature type="transmembrane region" description="Helical" evidence="1">
    <location>
        <begin position="44"/>
        <end position="64"/>
    </location>
</feature>
<dbReference type="RefSeq" id="WP_369694287.1">
    <property type="nucleotide sequence ID" value="NZ_BDUD01000001.1"/>
</dbReference>
<comment type="caution">
    <text evidence="2">The sequence shown here is derived from an EMBL/GenBank/DDBJ whole genome shotgun (WGS) entry which is preliminary data.</text>
</comment>
<name>A0A2R5FGQ6_NOSCO</name>
<keyword evidence="1" id="KW-0812">Transmembrane</keyword>
<reference evidence="2 3" key="1">
    <citation type="submission" date="2017-06" db="EMBL/GenBank/DDBJ databases">
        <title>Genome sequencing of cyanobaciteial culture collection at National Institute for Environmental Studies (NIES).</title>
        <authorList>
            <person name="Hirose Y."/>
            <person name="Shimura Y."/>
            <person name="Fujisawa T."/>
            <person name="Nakamura Y."/>
            <person name="Kawachi M."/>
        </authorList>
    </citation>
    <scope>NUCLEOTIDE SEQUENCE [LARGE SCALE GENOMIC DNA]</scope>
    <source>
        <strain evidence="2 3">NIES-4072</strain>
    </source>
</reference>
<proteinExistence type="predicted"/>
<evidence type="ECO:0000313" key="2">
    <source>
        <dbReference type="EMBL" id="GBG17780.1"/>
    </source>
</evidence>
<accession>A0A2R5FGQ6</accession>
<dbReference type="Proteomes" id="UP000245124">
    <property type="component" value="Unassembled WGS sequence"/>
</dbReference>
<organism evidence="2 3">
    <name type="scientific">Nostoc commune NIES-4072</name>
    <dbReference type="NCBI Taxonomy" id="2005467"/>
    <lineage>
        <taxon>Bacteria</taxon>
        <taxon>Bacillati</taxon>
        <taxon>Cyanobacteriota</taxon>
        <taxon>Cyanophyceae</taxon>
        <taxon>Nostocales</taxon>
        <taxon>Nostocaceae</taxon>
        <taxon>Nostoc</taxon>
    </lineage>
</organism>
<dbReference type="AlphaFoldDB" id="A0A2R5FGQ6"/>
<gene>
    <name evidence="2" type="ORF">NIES4072_14410</name>
</gene>
<keyword evidence="3" id="KW-1185">Reference proteome</keyword>
<keyword evidence="1" id="KW-1133">Transmembrane helix</keyword>
<dbReference type="EMBL" id="BDUD01000001">
    <property type="protein sequence ID" value="GBG17780.1"/>
    <property type="molecule type" value="Genomic_DNA"/>
</dbReference>
<evidence type="ECO:0000313" key="3">
    <source>
        <dbReference type="Proteomes" id="UP000245124"/>
    </source>
</evidence>
<protein>
    <submittedName>
        <fullName evidence="2">Uncharacterized protein</fullName>
    </submittedName>
</protein>